<feature type="region of interest" description="Disordered" evidence="1">
    <location>
        <begin position="106"/>
        <end position="136"/>
    </location>
</feature>
<keyword evidence="3" id="KW-1185">Reference proteome</keyword>
<evidence type="ECO:0000313" key="2">
    <source>
        <dbReference type="EMBL" id="CAJ1972656.1"/>
    </source>
</evidence>
<dbReference type="EMBL" id="OY731405">
    <property type="protein sequence ID" value="CAJ1972656.1"/>
    <property type="molecule type" value="Genomic_DNA"/>
</dbReference>
<dbReference type="Proteomes" id="UP001189624">
    <property type="component" value="Chromosome 8"/>
</dbReference>
<accession>A0AA86STW1</accession>
<reference evidence="2" key="1">
    <citation type="submission" date="2023-10" db="EMBL/GenBank/DDBJ databases">
        <authorList>
            <person name="Domelevo Entfellner J.-B."/>
        </authorList>
    </citation>
    <scope>NUCLEOTIDE SEQUENCE</scope>
</reference>
<dbReference type="AlphaFoldDB" id="A0AA86STW1"/>
<evidence type="ECO:0000256" key="1">
    <source>
        <dbReference type="SAM" id="MobiDB-lite"/>
    </source>
</evidence>
<feature type="non-terminal residue" evidence="2">
    <location>
        <position position="136"/>
    </location>
</feature>
<name>A0AA86STW1_9FABA</name>
<evidence type="ECO:0000313" key="3">
    <source>
        <dbReference type="Proteomes" id="UP001189624"/>
    </source>
</evidence>
<gene>
    <name evidence="2" type="ORF">AYBTSS11_LOCUS24707</name>
</gene>
<organism evidence="2 3">
    <name type="scientific">Sphenostylis stenocarpa</name>
    <dbReference type="NCBI Taxonomy" id="92480"/>
    <lineage>
        <taxon>Eukaryota</taxon>
        <taxon>Viridiplantae</taxon>
        <taxon>Streptophyta</taxon>
        <taxon>Embryophyta</taxon>
        <taxon>Tracheophyta</taxon>
        <taxon>Spermatophyta</taxon>
        <taxon>Magnoliopsida</taxon>
        <taxon>eudicotyledons</taxon>
        <taxon>Gunneridae</taxon>
        <taxon>Pentapetalae</taxon>
        <taxon>rosids</taxon>
        <taxon>fabids</taxon>
        <taxon>Fabales</taxon>
        <taxon>Fabaceae</taxon>
        <taxon>Papilionoideae</taxon>
        <taxon>50 kb inversion clade</taxon>
        <taxon>NPAAA clade</taxon>
        <taxon>indigoferoid/millettioid clade</taxon>
        <taxon>Phaseoleae</taxon>
        <taxon>Sphenostylis</taxon>
    </lineage>
</organism>
<protein>
    <submittedName>
        <fullName evidence="2">Uncharacterized protein</fullName>
    </submittedName>
</protein>
<dbReference type="Gramene" id="rna-AYBTSS11_LOCUS24707">
    <property type="protein sequence ID" value="CAJ1972656.1"/>
    <property type="gene ID" value="gene-AYBTSS11_LOCUS24707"/>
</dbReference>
<feature type="compositionally biased region" description="Basic and acidic residues" evidence="1">
    <location>
        <begin position="124"/>
        <end position="136"/>
    </location>
</feature>
<proteinExistence type="predicted"/>
<sequence length="136" mass="15408">MEWRVGEFQILESNVVGCRTLCVEAIARLGTLWRERENEVDIGSNYAIHHTSRVIATQIFNGDKECAQPTFLKSKLPTEIQTNVGIPVPIFSTKVVDLTCLRRNNERQTKPNDVQGDLGLVPEAGEKKRDDRSDER</sequence>